<dbReference type="GO" id="GO:0005741">
    <property type="term" value="C:mitochondrial outer membrane"/>
    <property type="evidence" value="ECO:0007669"/>
    <property type="project" value="UniProtKB-SubCell"/>
</dbReference>
<gene>
    <name evidence="18" type="ORF">VSDG_05220</name>
</gene>
<dbReference type="Gene3D" id="3.40.50.1100">
    <property type="match status" value="2"/>
</dbReference>
<evidence type="ECO:0000256" key="14">
    <source>
        <dbReference type="ARBA" id="ARBA00078545"/>
    </source>
</evidence>
<dbReference type="GO" id="GO:0004124">
    <property type="term" value="F:cysteine synthase activity"/>
    <property type="evidence" value="ECO:0007669"/>
    <property type="project" value="UniProtKB-EC"/>
</dbReference>
<dbReference type="FunFam" id="3.40.50.1100:FF:000096">
    <property type="entry name" value="Related to cysteine synthase"/>
    <property type="match status" value="1"/>
</dbReference>
<proteinExistence type="inferred from homology"/>
<evidence type="ECO:0000256" key="9">
    <source>
        <dbReference type="ARBA" id="ARBA00023128"/>
    </source>
</evidence>
<evidence type="ECO:0000259" key="17">
    <source>
        <dbReference type="Pfam" id="PF00291"/>
    </source>
</evidence>
<evidence type="ECO:0000313" key="19">
    <source>
        <dbReference type="Proteomes" id="UP000284375"/>
    </source>
</evidence>
<evidence type="ECO:0000256" key="1">
    <source>
        <dbReference type="ARBA" id="ARBA00001933"/>
    </source>
</evidence>
<keyword evidence="9" id="KW-0496">Mitochondrion</keyword>
<dbReference type="InterPro" id="IPR036052">
    <property type="entry name" value="TrpB-like_PALP_sf"/>
</dbReference>
<dbReference type="Pfam" id="PF00291">
    <property type="entry name" value="PALP"/>
    <property type="match status" value="1"/>
</dbReference>
<evidence type="ECO:0000256" key="8">
    <source>
        <dbReference type="ARBA" id="ARBA00022989"/>
    </source>
</evidence>
<evidence type="ECO:0000256" key="13">
    <source>
        <dbReference type="ARBA" id="ARBA00078263"/>
    </source>
</evidence>
<evidence type="ECO:0000256" key="3">
    <source>
        <dbReference type="ARBA" id="ARBA00007103"/>
    </source>
</evidence>
<comment type="similarity">
    <text evidence="3">Belongs to the cysteine synthase/cystathionine beta-synthase family.</text>
</comment>
<reference evidence="18 19" key="1">
    <citation type="submission" date="2015-09" db="EMBL/GenBank/DDBJ databases">
        <title>Host preference determinants of Valsa canker pathogens revealed by comparative genomics.</title>
        <authorList>
            <person name="Yin Z."/>
            <person name="Huang L."/>
        </authorList>
    </citation>
    <scope>NUCLEOTIDE SEQUENCE [LARGE SCALE GENOMIC DNA]</scope>
    <source>
        <strain evidence="18 19">YSFL</strain>
    </source>
</reference>
<dbReference type="Proteomes" id="UP000284375">
    <property type="component" value="Unassembled WGS sequence"/>
</dbReference>
<evidence type="ECO:0000256" key="2">
    <source>
        <dbReference type="ARBA" id="ARBA00004572"/>
    </source>
</evidence>
<dbReference type="STRING" id="252740.A0A423VXQ0"/>
<evidence type="ECO:0000256" key="12">
    <source>
        <dbReference type="ARBA" id="ARBA00072090"/>
    </source>
</evidence>
<evidence type="ECO:0000256" key="4">
    <source>
        <dbReference type="ARBA" id="ARBA00012681"/>
    </source>
</evidence>
<evidence type="ECO:0000313" key="18">
    <source>
        <dbReference type="EMBL" id="ROV95802.1"/>
    </source>
</evidence>
<dbReference type="PANTHER" id="PTHR10314">
    <property type="entry name" value="CYSTATHIONINE BETA-SYNTHASE"/>
    <property type="match status" value="1"/>
</dbReference>
<evidence type="ECO:0000256" key="7">
    <source>
        <dbReference type="ARBA" id="ARBA00022787"/>
    </source>
</evidence>
<dbReference type="AlphaFoldDB" id="A0A423VXQ0"/>
<sequence length="467" mass="49783">MPLNLNIHNHARLYGSAALAAAFLAGILVTLGFKDIYPDLERRFKASKRQRRARRGSTASILTQDPRRSSLFFGAPVQLEDHEGSSDGDDNFTQSAGAGAPVISDGIEATIGHTPLVRLRALSAVLGRTVLAKAELLNGCGGSTKDRVALAMILAAEARGLLAPGRGDTIYEGTVGSTGISLAALARARGYRCHICMPDDQSPEKSDLLRQLGATVERVPVAPITSTGHFVNLARRRAREHEAAWADGSVGFFADQFESEANWTAHMRSTGPEIWAQTGGGGLDAFVAGAGTGGTISGVARYLKEEARMGGRLRVVLADPQGSGLYNRVKYGVMYSPTEREGTRRRQQVDTIVEGIGINRITENFEAGRELIDDAVKVTDEQACKMARWMVENEGIFAGSSSAVNLVGAVVTALSLPEGSTVVTILCDSGQRHLSKFYKKVADLGLEGEHGDLDLFALLGIEPPAGR</sequence>
<dbReference type="SUPFAM" id="SSF53686">
    <property type="entry name" value="Tryptophan synthase beta subunit-like PLP-dependent enzymes"/>
    <property type="match status" value="1"/>
</dbReference>
<dbReference type="OrthoDB" id="10259545at2759"/>
<comment type="cofactor">
    <cofactor evidence="1">
        <name>pyridoxal 5'-phosphate</name>
        <dbReference type="ChEBI" id="CHEBI:597326"/>
    </cofactor>
</comment>
<keyword evidence="10 16" id="KW-0472">Membrane</keyword>
<evidence type="ECO:0000256" key="6">
    <source>
        <dbReference type="ARBA" id="ARBA00022692"/>
    </source>
</evidence>
<evidence type="ECO:0000256" key="5">
    <source>
        <dbReference type="ARBA" id="ARBA00022679"/>
    </source>
</evidence>
<dbReference type="InterPro" id="IPR050214">
    <property type="entry name" value="Cys_Synth/Cystath_Beta-Synth"/>
</dbReference>
<protein>
    <recommendedName>
        <fullName evidence="12">Cysteine synthase 2</fullName>
        <ecNumber evidence="4">2.5.1.47</ecNumber>
    </recommendedName>
    <alternativeName>
        <fullName evidence="14">Cysteine synthase-like protein</fullName>
    </alternativeName>
    <alternativeName>
        <fullName evidence="13">O-acetylserine (thiol)-lyase 2</fullName>
    </alternativeName>
    <alternativeName>
        <fullName evidence="15">O-acetylserine sulfhydrylase 2</fullName>
    </alternativeName>
</protein>
<keyword evidence="8 16" id="KW-1133">Transmembrane helix</keyword>
<accession>A0A423VXQ0</accession>
<dbReference type="InterPro" id="IPR001926">
    <property type="entry name" value="TrpB-like_PALP"/>
</dbReference>
<keyword evidence="19" id="KW-1185">Reference proteome</keyword>
<keyword evidence="6 16" id="KW-0812">Transmembrane</keyword>
<evidence type="ECO:0000256" key="16">
    <source>
        <dbReference type="SAM" id="Phobius"/>
    </source>
</evidence>
<evidence type="ECO:0000256" key="15">
    <source>
        <dbReference type="ARBA" id="ARBA00079149"/>
    </source>
</evidence>
<dbReference type="EMBL" id="LJZO01000022">
    <property type="protein sequence ID" value="ROV95802.1"/>
    <property type="molecule type" value="Genomic_DNA"/>
</dbReference>
<keyword evidence="5" id="KW-0808">Transferase</keyword>
<feature type="domain" description="Tryptophan synthase beta chain-like PALP" evidence="17">
    <location>
        <begin position="108"/>
        <end position="428"/>
    </location>
</feature>
<evidence type="ECO:0000256" key="11">
    <source>
        <dbReference type="ARBA" id="ARBA00047931"/>
    </source>
</evidence>
<name>A0A423VXQ0_CYTCH</name>
<evidence type="ECO:0000256" key="10">
    <source>
        <dbReference type="ARBA" id="ARBA00023136"/>
    </source>
</evidence>
<comment type="subcellular location">
    <subcellularLocation>
        <location evidence="2">Mitochondrion outer membrane</location>
        <topology evidence="2">Single-pass membrane protein</topology>
    </subcellularLocation>
</comment>
<organism evidence="18 19">
    <name type="scientific">Cytospora chrysosperma</name>
    <name type="common">Cytospora canker fungus</name>
    <name type="synonym">Sphaeria chrysosperma</name>
    <dbReference type="NCBI Taxonomy" id="252740"/>
    <lineage>
        <taxon>Eukaryota</taxon>
        <taxon>Fungi</taxon>
        <taxon>Dikarya</taxon>
        <taxon>Ascomycota</taxon>
        <taxon>Pezizomycotina</taxon>
        <taxon>Sordariomycetes</taxon>
        <taxon>Sordariomycetidae</taxon>
        <taxon>Diaporthales</taxon>
        <taxon>Cytosporaceae</taxon>
        <taxon>Cytospora</taxon>
    </lineage>
</organism>
<comment type="catalytic activity">
    <reaction evidence="11">
        <text>O-acetyl-L-serine + hydrogen sulfide = L-cysteine + acetate</text>
        <dbReference type="Rhea" id="RHEA:14829"/>
        <dbReference type="ChEBI" id="CHEBI:29919"/>
        <dbReference type="ChEBI" id="CHEBI:30089"/>
        <dbReference type="ChEBI" id="CHEBI:35235"/>
        <dbReference type="ChEBI" id="CHEBI:58340"/>
        <dbReference type="EC" id="2.5.1.47"/>
    </reaction>
</comment>
<keyword evidence="7" id="KW-1000">Mitochondrion outer membrane</keyword>
<dbReference type="EC" id="2.5.1.47" evidence="4"/>
<dbReference type="CDD" id="cd01561">
    <property type="entry name" value="CBS_like"/>
    <property type="match status" value="1"/>
</dbReference>
<feature type="transmembrane region" description="Helical" evidence="16">
    <location>
        <begin position="12"/>
        <end position="33"/>
    </location>
</feature>
<comment type="caution">
    <text evidence="18">The sequence shown here is derived from an EMBL/GenBank/DDBJ whole genome shotgun (WGS) entry which is preliminary data.</text>
</comment>